<evidence type="ECO:0000256" key="1">
    <source>
        <dbReference type="ARBA" id="ARBA00022962"/>
    </source>
</evidence>
<dbReference type="InterPro" id="IPR038765">
    <property type="entry name" value="Papain-like_cys_pep_sf"/>
</dbReference>
<dbReference type="Pfam" id="PF08379">
    <property type="entry name" value="Bact_transglu_N"/>
    <property type="match status" value="1"/>
</dbReference>
<dbReference type="SMART" id="SM00460">
    <property type="entry name" value="TGc"/>
    <property type="match status" value="1"/>
</dbReference>
<evidence type="ECO:0000313" key="3">
    <source>
        <dbReference type="EMBL" id="MFC6035659.1"/>
    </source>
</evidence>
<comment type="caution">
    <text evidence="3">The sequence shown here is derived from an EMBL/GenBank/DDBJ whole genome shotgun (WGS) entry which is preliminary data.</text>
</comment>
<dbReference type="Gene3D" id="3.10.620.30">
    <property type="match status" value="1"/>
</dbReference>
<proteinExistence type="predicted"/>
<dbReference type="RefSeq" id="WP_379878873.1">
    <property type="nucleotide sequence ID" value="NZ_JBHPON010000001.1"/>
</dbReference>
<dbReference type="Pfam" id="PF01841">
    <property type="entry name" value="Transglut_core"/>
    <property type="match status" value="1"/>
</dbReference>
<feature type="domain" description="Transglutaminase-like" evidence="2">
    <location>
        <begin position="504"/>
        <end position="572"/>
    </location>
</feature>
<dbReference type="SUPFAM" id="SSF54001">
    <property type="entry name" value="Cysteine proteinases"/>
    <property type="match status" value="1"/>
</dbReference>
<dbReference type="SUPFAM" id="SSF56235">
    <property type="entry name" value="N-terminal nucleophile aminohydrolases (Ntn hydrolases)"/>
    <property type="match status" value="1"/>
</dbReference>
<dbReference type="EMBL" id="JBHPON010000001">
    <property type="protein sequence ID" value="MFC6035659.1"/>
    <property type="molecule type" value="Genomic_DNA"/>
</dbReference>
<dbReference type="PANTHER" id="PTHR33490">
    <property type="entry name" value="BLR5614 PROTEIN-RELATED"/>
    <property type="match status" value="1"/>
</dbReference>
<accession>A0ABW1KVW3</accession>
<dbReference type="Proteomes" id="UP001596116">
    <property type="component" value="Unassembled WGS sequence"/>
</dbReference>
<gene>
    <name evidence="3" type="ORF">ACFMB1_08905</name>
</gene>
<dbReference type="InterPro" id="IPR013589">
    <property type="entry name" value="Bac_transglu_N"/>
</dbReference>
<evidence type="ECO:0000259" key="2">
    <source>
        <dbReference type="SMART" id="SM00460"/>
    </source>
</evidence>
<dbReference type="InterPro" id="IPR029055">
    <property type="entry name" value="Ntn_hydrolases_N"/>
</dbReference>
<keyword evidence="1 3" id="KW-0315">Glutamine amidotransferase</keyword>
<dbReference type="PANTHER" id="PTHR33490:SF7">
    <property type="entry name" value="BLR2979 PROTEIN"/>
    <property type="match status" value="1"/>
</dbReference>
<dbReference type="Pfam" id="PF13230">
    <property type="entry name" value="GATase_4"/>
    <property type="match status" value="1"/>
</dbReference>
<protein>
    <submittedName>
        <fullName evidence="3">Class II glutamine amidotransferase</fullName>
    </submittedName>
</protein>
<dbReference type="InterPro" id="IPR002931">
    <property type="entry name" value="Transglutaminase-like"/>
</dbReference>
<sequence>MFQIPPLTSDILAVNFDAPSSPTININLSKKFSSSHSFGWGFGWYPGNQQSAMVVKDPAARGAEVLTDAIADWSNFRSNIFFSKVRGADSGYSQAETQPFSRSFAGRDWLYMHNGDLDKEALKGLHGRQIRLLEPLAGTDSELAFCNLLSQMQLSGARQLADVDPVLLHSWFQRFDNLGSADMYITDGQSLACFQGAQSPKQLSYARLLPPNNQGSYHSEAAHLVLDDPRDTFRTAFIVSSSPFSSGEWTVMQPGQLIIVNHGAIVWDSAPGLAQPAQAAPPSLPPQLQQTERPLYPVQAEQAQSQPSPHVLVTNPRSITLTPEGQNLSYRLYELTHATHYEYSEQVEHSTHVFRLQPTDDPLQEVVHSELTITSPAEEIQFEDVFGNQSIHCTIDTPYSSLSVIAKSRVKIFAAPPDDHSLSRRQTSIPLIWMPWQRQMMMPYLLPSELPEPQLRELTEYAMSFVERNDYHLIKTINDINLSIYRDYQYVPGSTQLHTTPFDVYSTRQGVCQDFANLFICLTRLLSIPARYRMGYIYTGANYENKIQSDASHAWAEVYLPYIGWRGFDPTNGCMVTQDHIRVACGRNYIDATPTSGTIYKGGGTETLRVEVKMREISE</sequence>
<name>A0ABW1KVW3_9PROT</name>
<evidence type="ECO:0000313" key="4">
    <source>
        <dbReference type="Proteomes" id="UP001596116"/>
    </source>
</evidence>
<reference evidence="3 4" key="1">
    <citation type="submission" date="2024-09" db="EMBL/GenBank/DDBJ databases">
        <authorList>
            <person name="Zhang Z.-H."/>
        </authorList>
    </citation>
    <scope>NUCLEOTIDE SEQUENCE [LARGE SCALE GENOMIC DNA]</scope>
    <source>
        <strain evidence="3 4">HHTR114</strain>
    </source>
</reference>
<dbReference type="Gene3D" id="3.60.20.10">
    <property type="entry name" value="Glutamine Phosphoribosylpyrophosphate, subunit 1, domain 1"/>
    <property type="match status" value="1"/>
</dbReference>
<dbReference type="InterPro" id="IPR026869">
    <property type="entry name" value="EgtC-like"/>
</dbReference>
<dbReference type="CDD" id="cd01908">
    <property type="entry name" value="YafJ"/>
    <property type="match status" value="1"/>
</dbReference>
<organism evidence="3 4">
    <name type="scientific">Hyphococcus aureus</name>
    <dbReference type="NCBI Taxonomy" id="2666033"/>
    <lineage>
        <taxon>Bacteria</taxon>
        <taxon>Pseudomonadati</taxon>
        <taxon>Pseudomonadota</taxon>
        <taxon>Alphaproteobacteria</taxon>
        <taxon>Parvularculales</taxon>
        <taxon>Parvularculaceae</taxon>
        <taxon>Hyphococcus</taxon>
    </lineage>
</organism>
<keyword evidence="4" id="KW-1185">Reference proteome</keyword>